<sequence length="39" mass="4237">VSKEMAEDSDALIQQILAQLQEAQGKQLPAEDSPPQAEE</sequence>
<evidence type="ECO:0000313" key="1">
    <source>
        <dbReference type="EMBL" id="SVC35579.1"/>
    </source>
</evidence>
<organism evidence="1">
    <name type="scientific">marine metagenome</name>
    <dbReference type="NCBI Taxonomy" id="408172"/>
    <lineage>
        <taxon>unclassified sequences</taxon>
        <taxon>metagenomes</taxon>
        <taxon>ecological metagenomes</taxon>
    </lineage>
</organism>
<accession>A0A382LFX9</accession>
<feature type="non-terminal residue" evidence="1">
    <location>
        <position position="1"/>
    </location>
</feature>
<gene>
    <name evidence="1" type="ORF">METZ01_LOCUS288433</name>
</gene>
<dbReference type="AlphaFoldDB" id="A0A382LFX9"/>
<reference evidence="1" key="1">
    <citation type="submission" date="2018-05" db="EMBL/GenBank/DDBJ databases">
        <authorList>
            <person name="Lanie J.A."/>
            <person name="Ng W.-L."/>
            <person name="Kazmierczak K.M."/>
            <person name="Andrzejewski T.M."/>
            <person name="Davidsen T.M."/>
            <person name="Wayne K.J."/>
            <person name="Tettelin H."/>
            <person name="Glass J.I."/>
            <person name="Rusch D."/>
            <person name="Podicherti R."/>
            <person name="Tsui H.-C.T."/>
            <person name="Winkler M.E."/>
        </authorList>
    </citation>
    <scope>NUCLEOTIDE SEQUENCE</scope>
</reference>
<protein>
    <submittedName>
        <fullName evidence="1">Uncharacterized protein</fullName>
    </submittedName>
</protein>
<proteinExistence type="predicted"/>
<name>A0A382LFX9_9ZZZZ</name>
<dbReference type="EMBL" id="UINC01086795">
    <property type="protein sequence ID" value="SVC35579.1"/>
    <property type="molecule type" value="Genomic_DNA"/>
</dbReference>